<keyword evidence="6" id="KW-0411">Iron-sulfur</keyword>
<dbReference type="Gene3D" id="3.20.20.70">
    <property type="entry name" value="Aldolase class I"/>
    <property type="match status" value="1"/>
</dbReference>
<organism evidence="8 9">
    <name type="scientific">Geoalkalibacter ferrihydriticus DSM 17813</name>
    <dbReference type="NCBI Taxonomy" id="1121915"/>
    <lineage>
        <taxon>Bacteria</taxon>
        <taxon>Pseudomonadati</taxon>
        <taxon>Thermodesulfobacteriota</taxon>
        <taxon>Desulfuromonadia</taxon>
        <taxon>Desulfuromonadales</taxon>
        <taxon>Geoalkalibacteraceae</taxon>
        <taxon>Geoalkalibacter</taxon>
    </lineage>
</organism>
<sequence length="448" mass="50569">MNASEPCGHFRPAAEDHPALAKFPAKLFVEVTTRCNMECFMCMKQNPGSGICEGDLSEVTFAALKPAFAHLEALILNGVGEPLLHPRLEEMIARAKTHMPESAWVGFQSNGLLISEKRASTLVKAGLDKICLSVDATSPELFRKVREGGDIHAVERAMNSLVKARTEQPASRLEIGMEFVAMRDNLRELPRAIRWAAERGASFALITHMLPYDEEHAVQAAYPTVTAEALQLFHKWRDIARNQGLDIRRYFKSLIRYATTRSEDEQRLYKLVEQMRNEAVAQGIVLDLRSLMAVDEGLLDEVAAVFAESRRVAAECGVDLRLPEILPKHQRSCEFVEEGGAFVAWDGKVYPCYFLWHRFNCYAMGWEQKVQPKVFGDLNENALLDIWNAPAFRDFRAKVIRYDYPFCSNCAVAPCDLVQAENFEHDCHAQSEPCGSCLWCMGLFQCLR</sequence>
<dbReference type="PROSITE" id="PS51918">
    <property type="entry name" value="RADICAL_SAM"/>
    <property type="match status" value="1"/>
</dbReference>
<evidence type="ECO:0000256" key="3">
    <source>
        <dbReference type="ARBA" id="ARBA00022691"/>
    </source>
</evidence>
<dbReference type="SUPFAM" id="SSF102114">
    <property type="entry name" value="Radical SAM enzymes"/>
    <property type="match status" value="1"/>
</dbReference>
<dbReference type="GO" id="GO:0046872">
    <property type="term" value="F:metal ion binding"/>
    <property type="evidence" value="ECO:0007669"/>
    <property type="project" value="UniProtKB-KW"/>
</dbReference>
<dbReference type="PANTHER" id="PTHR11228:SF7">
    <property type="entry name" value="PQQA PEPTIDE CYCLASE"/>
    <property type="match status" value="1"/>
</dbReference>
<evidence type="ECO:0000256" key="6">
    <source>
        <dbReference type="ARBA" id="ARBA00023014"/>
    </source>
</evidence>
<evidence type="ECO:0000256" key="4">
    <source>
        <dbReference type="ARBA" id="ARBA00022723"/>
    </source>
</evidence>
<dbReference type="GO" id="GO:0003824">
    <property type="term" value="F:catalytic activity"/>
    <property type="evidence" value="ECO:0007669"/>
    <property type="project" value="InterPro"/>
</dbReference>
<evidence type="ECO:0000259" key="7">
    <source>
        <dbReference type="PROSITE" id="PS51918"/>
    </source>
</evidence>
<dbReference type="Pfam" id="PF04055">
    <property type="entry name" value="Radical_SAM"/>
    <property type="match status" value="1"/>
</dbReference>
<dbReference type="Pfam" id="PF13186">
    <property type="entry name" value="SPASM"/>
    <property type="match status" value="1"/>
</dbReference>
<dbReference type="SFLD" id="SFLDS00029">
    <property type="entry name" value="Radical_SAM"/>
    <property type="match status" value="1"/>
</dbReference>
<keyword evidence="5" id="KW-0408">Iron</keyword>
<dbReference type="SFLD" id="SFLDG01067">
    <property type="entry name" value="SPASM/twitch_domain_containing"/>
    <property type="match status" value="1"/>
</dbReference>
<dbReference type="InterPro" id="IPR013785">
    <property type="entry name" value="Aldolase_TIM"/>
</dbReference>
<name>A0A0C2HTH5_9BACT</name>
<gene>
    <name evidence="8" type="ORF">GFER_05930</name>
</gene>
<dbReference type="Proteomes" id="UP000035068">
    <property type="component" value="Unassembled WGS sequence"/>
</dbReference>
<dbReference type="AlphaFoldDB" id="A0A0C2HTH5"/>
<feature type="domain" description="Radical SAM core" evidence="7">
    <location>
        <begin position="21"/>
        <end position="246"/>
    </location>
</feature>
<evidence type="ECO:0000256" key="2">
    <source>
        <dbReference type="ARBA" id="ARBA00022485"/>
    </source>
</evidence>
<dbReference type="NCBIfam" id="TIGR04311">
    <property type="entry name" value="rSAM_Geo_metal"/>
    <property type="match status" value="1"/>
</dbReference>
<keyword evidence="3" id="KW-0949">S-adenosyl-L-methionine</keyword>
<dbReference type="GO" id="GO:0051536">
    <property type="term" value="F:iron-sulfur cluster binding"/>
    <property type="evidence" value="ECO:0007669"/>
    <property type="project" value="UniProtKB-KW"/>
</dbReference>
<dbReference type="InterPro" id="IPR034391">
    <property type="entry name" value="AdoMet-like_SPASM_containing"/>
</dbReference>
<dbReference type="RefSeq" id="WP_040096935.1">
    <property type="nucleotide sequence ID" value="NZ_JWJD01000001.1"/>
</dbReference>
<evidence type="ECO:0000256" key="1">
    <source>
        <dbReference type="ARBA" id="ARBA00001966"/>
    </source>
</evidence>
<dbReference type="InterPro" id="IPR023885">
    <property type="entry name" value="4Fe4S-binding_SPASM_dom"/>
</dbReference>
<evidence type="ECO:0000313" key="9">
    <source>
        <dbReference type="Proteomes" id="UP000035068"/>
    </source>
</evidence>
<dbReference type="CDD" id="cd21121">
    <property type="entry name" value="SPASM_Cmo-like"/>
    <property type="match status" value="1"/>
</dbReference>
<dbReference type="InterPro" id="IPR058240">
    <property type="entry name" value="rSAM_sf"/>
</dbReference>
<dbReference type="InterPro" id="IPR007197">
    <property type="entry name" value="rSAM"/>
</dbReference>
<dbReference type="PANTHER" id="PTHR11228">
    <property type="entry name" value="RADICAL SAM DOMAIN PROTEIN"/>
    <property type="match status" value="1"/>
</dbReference>
<keyword evidence="2" id="KW-0004">4Fe-4S</keyword>
<comment type="caution">
    <text evidence="8">The sequence shown here is derived from an EMBL/GenBank/DDBJ whole genome shotgun (WGS) entry which is preliminary data.</text>
</comment>
<accession>A0A0C2HTH5</accession>
<dbReference type="InterPro" id="IPR027586">
    <property type="entry name" value="rSAM_metal_mat"/>
</dbReference>
<protein>
    <submittedName>
        <fullName evidence="8">Radical SAM protein</fullName>
    </submittedName>
</protein>
<comment type="cofactor">
    <cofactor evidence="1">
        <name>[4Fe-4S] cluster</name>
        <dbReference type="ChEBI" id="CHEBI:49883"/>
    </cofactor>
</comment>
<dbReference type="CDD" id="cd01335">
    <property type="entry name" value="Radical_SAM"/>
    <property type="match status" value="1"/>
</dbReference>
<dbReference type="InterPro" id="IPR050377">
    <property type="entry name" value="Radical_SAM_PqqE_MftC-like"/>
</dbReference>
<evidence type="ECO:0000256" key="5">
    <source>
        <dbReference type="ARBA" id="ARBA00023004"/>
    </source>
</evidence>
<proteinExistence type="predicted"/>
<keyword evidence="4" id="KW-0479">Metal-binding</keyword>
<evidence type="ECO:0000313" key="8">
    <source>
        <dbReference type="EMBL" id="KIH78115.1"/>
    </source>
</evidence>
<keyword evidence="9" id="KW-1185">Reference proteome</keyword>
<dbReference type="SFLD" id="SFLDG01387">
    <property type="entry name" value="BtrN-like_SPASM_domain_contain"/>
    <property type="match status" value="1"/>
</dbReference>
<reference evidence="8 9" key="1">
    <citation type="submission" date="2014-12" db="EMBL/GenBank/DDBJ databases">
        <title>Genomes of Geoalkalibacter ferrihydriticus and Geoalkalibacter subterraneus, two haloalkaliphilic metal-reducing members of the Geobacteraceae.</title>
        <authorList>
            <person name="Badalamenti J.P."/>
            <person name="Torres C.I."/>
            <person name="Krajmalnik-Brown R."/>
            <person name="Bond D.R."/>
        </authorList>
    </citation>
    <scope>NUCLEOTIDE SEQUENCE [LARGE SCALE GENOMIC DNA]</scope>
    <source>
        <strain evidence="8 9">DSM 17813</strain>
    </source>
</reference>
<dbReference type="EMBL" id="JWJD01000001">
    <property type="protein sequence ID" value="KIH78115.1"/>
    <property type="molecule type" value="Genomic_DNA"/>
</dbReference>